<evidence type="ECO:0000313" key="3">
    <source>
        <dbReference type="Proteomes" id="UP000282574"/>
    </source>
</evidence>
<evidence type="ECO:0000256" key="1">
    <source>
        <dbReference type="SAM" id="MobiDB-lite"/>
    </source>
</evidence>
<organism evidence="2 3">
    <name type="scientific">Chroococcidiopsis cubana SAG 39.79</name>
    <dbReference type="NCBI Taxonomy" id="388085"/>
    <lineage>
        <taxon>Bacteria</taxon>
        <taxon>Bacillati</taxon>
        <taxon>Cyanobacteriota</taxon>
        <taxon>Cyanophyceae</taxon>
        <taxon>Chroococcidiopsidales</taxon>
        <taxon>Chroococcidiopsidaceae</taxon>
        <taxon>Chroococcidiopsis</taxon>
    </lineage>
</organism>
<dbReference type="Proteomes" id="UP000282574">
    <property type="component" value="Unassembled WGS sequence"/>
</dbReference>
<protein>
    <recommendedName>
        <fullName evidence="4">BZIP domain-containing protein</fullName>
    </recommendedName>
</protein>
<proteinExistence type="predicted"/>
<keyword evidence="3" id="KW-1185">Reference proteome</keyword>
<dbReference type="AlphaFoldDB" id="A0AB37U8N2"/>
<feature type="compositionally biased region" description="Polar residues" evidence="1">
    <location>
        <begin position="1"/>
        <end position="23"/>
    </location>
</feature>
<evidence type="ECO:0000313" key="2">
    <source>
        <dbReference type="EMBL" id="RUS96575.1"/>
    </source>
</evidence>
<feature type="region of interest" description="Disordered" evidence="1">
    <location>
        <begin position="1"/>
        <end position="76"/>
    </location>
</feature>
<evidence type="ECO:0008006" key="4">
    <source>
        <dbReference type="Google" id="ProtNLM"/>
    </source>
</evidence>
<accession>A0AB37U8N2</accession>
<comment type="caution">
    <text evidence="2">The sequence shown here is derived from an EMBL/GenBank/DDBJ whole genome shotgun (WGS) entry which is preliminary data.</text>
</comment>
<dbReference type="EMBL" id="RSCK01000180">
    <property type="protein sequence ID" value="RUS96575.1"/>
    <property type="molecule type" value="Genomic_DNA"/>
</dbReference>
<reference evidence="2 3" key="1">
    <citation type="journal article" date="2019" name="Genome Biol. Evol.">
        <title>Day and night: Metabolic profiles and evolutionary relationships of six axenic non-marine cyanobacteria.</title>
        <authorList>
            <person name="Will S.E."/>
            <person name="Henke P."/>
            <person name="Boedeker C."/>
            <person name="Huang S."/>
            <person name="Brinkmann H."/>
            <person name="Rohde M."/>
            <person name="Jarek M."/>
            <person name="Friedl T."/>
            <person name="Seufert S."/>
            <person name="Schumacher M."/>
            <person name="Overmann J."/>
            <person name="Neumann-Schaal M."/>
            <person name="Petersen J."/>
        </authorList>
    </citation>
    <scope>NUCLEOTIDE SEQUENCE [LARGE SCALE GENOMIC DNA]</scope>
    <source>
        <strain evidence="2 3">SAG 39.79</strain>
    </source>
</reference>
<feature type="compositionally biased region" description="Acidic residues" evidence="1">
    <location>
        <begin position="66"/>
        <end position="76"/>
    </location>
</feature>
<gene>
    <name evidence="2" type="ORF">DSM107010_70550</name>
</gene>
<sequence length="76" mass="8660">MSVSPIASRNSRGGVLLSTNNEVNMAKRRNQKKEKALRNQAYARKFRKRATTGRMQNRRNQPQPQAEEDEDTAASN</sequence>
<name>A0AB37U8N2_9CYAN</name>